<sequence>MPPPPPWHSTWGHRRTGTEAFAGTYGGTERVRGEVVVAVGAQRSWWPFRRLGFLSCLPENVVRVLSLWA</sequence>
<dbReference type="Proteomes" id="UP000239757">
    <property type="component" value="Unassembled WGS sequence"/>
</dbReference>
<dbReference type="EMBL" id="KZ665084">
    <property type="protein sequence ID" value="PPS01654.1"/>
    <property type="molecule type" value="Genomic_DNA"/>
</dbReference>
<dbReference type="AlphaFoldDB" id="A0A2P5XE93"/>
<evidence type="ECO:0000313" key="2">
    <source>
        <dbReference type="Proteomes" id="UP000239757"/>
    </source>
</evidence>
<evidence type="ECO:0000313" key="1">
    <source>
        <dbReference type="EMBL" id="PPS01654.1"/>
    </source>
</evidence>
<accession>A0A2P5XE93</accession>
<organism evidence="1 2">
    <name type="scientific">Gossypium barbadense</name>
    <name type="common">Sea Island cotton</name>
    <name type="synonym">Hibiscus barbadensis</name>
    <dbReference type="NCBI Taxonomy" id="3634"/>
    <lineage>
        <taxon>Eukaryota</taxon>
        <taxon>Viridiplantae</taxon>
        <taxon>Streptophyta</taxon>
        <taxon>Embryophyta</taxon>
        <taxon>Tracheophyta</taxon>
        <taxon>Spermatophyta</taxon>
        <taxon>Magnoliopsida</taxon>
        <taxon>eudicotyledons</taxon>
        <taxon>Gunneridae</taxon>
        <taxon>Pentapetalae</taxon>
        <taxon>rosids</taxon>
        <taxon>malvids</taxon>
        <taxon>Malvales</taxon>
        <taxon>Malvaceae</taxon>
        <taxon>Malvoideae</taxon>
        <taxon>Gossypium</taxon>
    </lineage>
</organism>
<gene>
    <name evidence="1" type="ORF">GOBAR_AA19009</name>
</gene>
<reference evidence="1 2" key="1">
    <citation type="submission" date="2015-01" db="EMBL/GenBank/DDBJ databases">
        <title>Genome of allotetraploid Gossypium barbadense reveals genomic plasticity and fiber elongation in cotton evolution.</title>
        <authorList>
            <person name="Chen X."/>
            <person name="Liu X."/>
            <person name="Zhao B."/>
            <person name="Zheng H."/>
            <person name="Hu Y."/>
            <person name="Lu G."/>
            <person name="Yang C."/>
            <person name="Chen J."/>
            <person name="Shan C."/>
            <person name="Zhang L."/>
            <person name="Zhou Y."/>
            <person name="Wang L."/>
            <person name="Guo W."/>
            <person name="Bai Y."/>
            <person name="Ruan J."/>
            <person name="Shangguan X."/>
            <person name="Mao Y."/>
            <person name="Jiang J."/>
            <person name="Zhu Y."/>
            <person name="Lei J."/>
            <person name="Kang H."/>
            <person name="Chen S."/>
            <person name="He X."/>
            <person name="Wang R."/>
            <person name="Wang Y."/>
            <person name="Chen J."/>
            <person name="Wang L."/>
            <person name="Yu S."/>
            <person name="Wang B."/>
            <person name="Wei J."/>
            <person name="Song S."/>
            <person name="Lu X."/>
            <person name="Gao Z."/>
            <person name="Gu W."/>
            <person name="Deng X."/>
            <person name="Ma D."/>
            <person name="Wang S."/>
            <person name="Liang W."/>
            <person name="Fang L."/>
            <person name="Cai C."/>
            <person name="Zhu X."/>
            <person name="Zhou B."/>
            <person name="Zhang Y."/>
            <person name="Chen Z."/>
            <person name="Xu S."/>
            <person name="Zhu R."/>
            <person name="Wang S."/>
            <person name="Zhang T."/>
            <person name="Zhao G."/>
        </authorList>
    </citation>
    <scope>NUCLEOTIDE SEQUENCE [LARGE SCALE GENOMIC DNA]</scope>
    <source>
        <strain evidence="2">cv. Xinhai21</strain>
        <tissue evidence="1">Leaf</tissue>
    </source>
</reference>
<name>A0A2P5XE93_GOSBA</name>
<proteinExistence type="predicted"/>
<protein>
    <submittedName>
        <fullName evidence="1">Uncharacterized protein</fullName>
    </submittedName>
</protein>